<dbReference type="EMBL" id="JUIW01000007">
    <property type="protein sequence ID" value="RYJ42390.1"/>
    <property type="molecule type" value="Genomic_DNA"/>
</dbReference>
<feature type="transmembrane region" description="Helical" evidence="1">
    <location>
        <begin position="140"/>
        <end position="158"/>
    </location>
</feature>
<dbReference type="InterPro" id="IPR005134">
    <property type="entry name" value="UPF0114"/>
</dbReference>
<dbReference type="Proteomes" id="UP000289775">
    <property type="component" value="Unassembled WGS sequence"/>
</dbReference>
<feature type="transmembrane region" description="Helical" evidence="1">
    <location>
        <begin position="108"/>
        <end position="128"/>
    </location>
</feature>
<protein>
    <submittedName>
        <fullName evidence="2">Membrane protein</fullName>
    </submittedName>
</protein>
<reference evidence="2 3" key="1">
    <citation type="submission" date="2014-12" db="EMBL/GenBank/DDBJ databases">
        <title>Genome sequence of Flavobacterium beibuense RSKm HC5.</title>
        <authorList>
            <person name="Kim J.F."/>
            <person name="Song J.Y."/>
            <person name="Kwak M.-J."/>
            <person name="Lee S.-W."/>
        </authorList>
    </citation>
    <scope>NUCLEOTIDE SEQUENCE [LARGE SCALE GENOMIC DNA]</scope>
    <source>
        <strain evidence="2 3">RSKm HC5</strain>
    </source>
</reference>
<organism evidence="2 3">
    <name type="scientific">Flavobacterium beibuense</name>
    <dbReference type="NCBI Taxonomy" id="657326"/>
    <lineage>
        <taxon>Bacteria</taxon>
        <taxon>Pseudomonadati</taxon>
        <taxon>Bacteroidota</taxon>
        <taxon>Flavobacteriia</taxon>
        <taxon>Flavobacteriales</taxon>
        <taxon>Flavobacteriaceae</taxon>
        <taxon>Flavobacterium</taxon>
    </lineage>
</organism>
<feature type="transmembrane region" description="Helical" evidence="1">
    <location>
        <begin position="61"/>
        <end position="80"/>
    </location>
</feature>
<keyword evidence="1" id="KW-1133">Transmembrane helix</keyword>
<evidence type="ECO:0000313" key="2">
    <source>
        <dbReference type="EMBL" id="RYJ42390.1"/>
    </source>
</evidence>
<evidence type="ECO:0000256" key="1">
    <source>
        <dbReference type="SAM" id="Phobius"/>
    </source>
</evidence>
<comment type="caution">
    <text evidence="2">The sequence shown here is derived from an EMBL/GenBank/DDBJ whole genome shotgun (WGS) entry which is preliminary data.</text>
</comment>
<accession>A0A444W936</accession>
<dbReference type="Pfam" id="PF03350">
    <property type="entry name" value="UPF0114"/>
    <property type="match status" value="1"/>
</dbReference>
<keyword evidence="1" id="KW-0812">Transmembrane</keyword>
<sequence>MKLLFTLLGNLSKLVSLLVFLCGLVTLILAGVDFVEALKVVFEDVTNKPALIAAGMLKTVDFVLISLVFFIFSLGISVLFTEESEEKTKMVAALPKWLQMKNLTELKIILWETILTTFVVSYIADLALHKVLKHGNFTTAQLILPGAVFLLAASLYFLKKGEK</sequence>
<dbReference type="OrthoDB" id="1433082at2"/>
<proteinExistence type="predicted"/>
<dbReference type="RefSeq" id="WP_129751295.1">
    <property type="nucleotide sequence ID" value="NZ_JUIW01000007.1"/>
</dbReference>
<gene>
    <name evidence="2" type="ORF">NU09_2176</name>
</gene>
<name>A0A444W936_9FLAO</name>
<evidence type="ECO:0000313" key="3">
    <source>
        <dbReference type="Proteomes" id="UP000289775"/>
    </source>
</evidence>
<keyword evidence="1" id="KW-0472">Membrane</keyword>
<dbReference type="AlphaFoldDB" id="A0A444W936"/>
<keyword evidence="3" id="KW-1185">Reference proteome</keyword>